<dbReference type="Pfam" id="PF02182">
    <property type="entry name" value="SAD_SRA"/>
    <property type="match status" value="1"/>
</dbReference>
<accession>A0ABS6ZAD9</accession>
<dbReference type="PANTHER" id="PTHR14140:SF27">
    <property type="entry name" value="OS04G0289800 PROTEIN"/>
    <property type="match status" value="1"/>
</dbReference>
<dbReference type="InterPro" id="IPR003105">
    <property type="entry name" value="SRA_YDG"/>
</dbReference>
<feature type="domain" description="YDG" evidence="1">
    <location>
        <begin position="12"/>
        <end position="157"/>
    </location>
</feature>
<dbReference type="InterPro" id="IPR003615">
    <property type="entry name" value="HNH_nuc"/>
</dbReference>
<dbReference type="InterPro" id="IPR036987">
    <property type="entry name" value="SRA-YDG_sf"/>
</dbReference>
<dbReference type="EMBL" id="WTFF01000188">
    <property type="protein sequence ID" value="MBW5484738.1"/>
    <property type="molecule type" value="Genomic_DNA"/>
</dbReference>
<comment type="caution">
    <text evidence="2">The sequence shown here is derived from an EMBL/GenBank/DDBJ whole genome shotgun (WGS) entry which is preliminary data.</text>
</comment>
<dbReference type="Proteomes" id="UP000812013">
    <property type="component" value="Unassembled WGS sequence"/>
</dbReference>
<dbReference type="SUPFAM" id="SSF88697">
    <property type="entry name" value="PUA domain-like"/>
    <property type="match status" value="1"/>
</dbReference>
<dbReference type="SMART" id="SM00466">
    <property type="entry name" value="SRA"/>
    <property type="match status" value="1"/>
</dbReference>
<dbReference type="PANTHER" id="PTHR14140">
    <property type="entry name" value="E3 UBIQUITIN-PROTEIN LIGASE UHRF-RELATED"/>
    <property type="match status" value="1"/>
</dbReference>
<dbReference type="CDD" id="cd00085">
    <property type="entry name" value="HNHc"/>
    <property type="match status" value="1"/>
</dbReference>
<sequence>MAKKTLSSIAFGTPEGVAEGDRFDSHAALHAAKLHRFSGRGISGVEHTGADSIVLSGGYVDDRDQGDLIIYTGEGGRDRHTGRMVADQSLADAGNAALVTSQAKGYEVRVIEGLDISGGKRRRARGGYLYRGLYRVAEHWLTVGQEGFTICQFKLLKLQPGEKPTPQYVDPLPGVETGFEEQVRRYITQSRLARDSKIVRKVKEMYDHTCQICSLRLVVSVTGEAYSEAAHIQAVGKPHLGEDRIENVLCLCPNCHALFDRGALQLTDDLLVIDGLTGAVRAPLRRIEGHDIGMKYARRHRERWANRLP</sequence>
<reference evidence="2 3" key="1">
    <citation type="submission" date="2019-12" db="EMBL/GenBank/DDBJ databases">
        <title>Genome sequence of Streptomyces bambusae.</title>
        <authorList>
            <person name="Bansal K."/>
            <person name="Choksket S."/>
            <person name="Korpole S."/>
            <person name="Patil P.B."/>
        </authorList>
    </citation>
    <scope>NUCLEOTIDE SEQUENCE [LARGE SCALE GENOMIC DNA]</scope>
    <source>
        <strain evidence="2 3">SK60</strain>
    </source>
</reference>
<evidence type="ECO:0000313" key="3">
    <source>
        <dbReference type="Proteomes" id="UP000812013"/>
    </source>
</evidence>
<dbReference type="PROSITE" id="PS51015">
    <property type="entry name" value="YDG"/>
    <property type="match status" value="1"/>
</dbReference>
<proteinExistence type="predicted"/>
<protein>
    <recommendedName>
        <fullName evidence="1">YDG domain-containing protein</fullName>
    </recommendedName>
</protein>
<evidence type="ECO:0000313" key="2">
    <source>
        <dbReference type="EMBL" id="MBW5484738.1"/>
    </source>
</evidence>
<keyword evidence="3" id="KW-1185">Reference proteome</keyword>
<organism evidence="2 3">
    <name type="scientific">Streptomyces bambusae</name>
    <dbReference type="NCBI Taxonomy" id="1550616"/>
    <lineage>
        <taxon>Bacteria</taxon>
        <taxon>Bacillati</taxon>
        <taxon>Actinomycetota</taxon>
        <taxon>Actinomycetes</taxon>
        <taxon>Kitasatosporales</taxon>
        <taxon>Streptomycetaceae</taxon>
        <taxon>Streptomyces</taxon>
    </lineage>
</organism>
<dbReference type="InterPro" id="IPR045134">
    <property type="entry name" value="UHRF1/2-like"/>
</dbReference>
<dbReference type="Gene3D" id="1.10.30.50">
    <property type="match status" value="1"/>
</dbReference>
<name>A0ABS6ZAD9_9ACTN</name>
<dbReference type="RefSeq" id="WP_219669494.1">
    <property type="nucleotide sequence ID" value="NZ_WTFF01000188.1"/>
</dbReference>
<dbReference type="Gene3D" id="2.30.280.10">
    <property type="entry name" value="SRA-YDG"/>
    <property type="match status" value="1"/>
</dbReference>
<gene>
    <name evidence="2" type="ORF">GPJ59_23365</name>
</gene>
<dbReference type="Pfam" id="PF13391">
    <property type="entry name" value="HNH_2"/>
    <property type="match status" value="1"/>
</dbReference>
<dbReference type="InterPro" id="IPR015947">
    <property type="entry name" value="PUA-like_sf"/>
</dbReference>
<evidence type="ECO:0000259" key="1">
    <source>
        <dbReference type="PROSITE" id="PS51015"/>
    </source>
</evidence>